<proteinExistence type="predicted"/>
<dbReference type="RefSeq" id="WP_337695790.1">
    <property type="nucleotide sequence ID" value="NZ_JBBEGN010000007.1"/>
</dbReference>
<protein>
    <recommendedName>
        <fullName evidence="4">DUF4190 domain-containing protein</fullName>
    </recommendedName>
</protein>
<gene>
    <name evidence="2" type="ORF">WCD74_15650</name>
</gene>
<sequence length="151" mass="15162">MTTTSADPSSSVTRLAIGAGAILLMIVASVVGLLVGPEHRVDSGDLIVLSLQLGGAVLVWAVVLLLAREPDAGNRVAAGALVLGVLGTLGCVAFWVGVPLVLGVGAIVLGRLGITRAAHGAGRVVLARVGLASGVLAVVLWLAAFVFVQEW</sequence>
<keyword evidence="3" id="KW-1185">Reference proteome</keyword>
<keyword evidence="1" id="KW-1133">Transmembrane helix</keyword>
<evidence type="ECO:0000313" key="3">
    <source>
        <dbReference type="Proteomes" id="UP001385809"/>
    </source>
</evidence>
<comment type="caution">
    <text evidence="2">The sequence shown here is derived from an EMBL/GenBank/DDBJ whole genome shotgun (WGS) entry which is preliminary data.</text>
</comment>
<reference evidence="2 3" key="1">
    <citation type="submission" date="2024-03" db="EMBL/GenBank/DDBJ databases">
        <title>Actinomycetospora sp. OC33-EN08, a novel actinomycete isolated from wild orchid (Aerides multiflora).</title>
        <authorList>
            <person name="Suriyachadkun C."/>
        </authorList>
    </citation>
    <scope>NUCLEOTIDE SEQUENCE [LARGE SCALE GENOMIC DNA]</scope>
    <source>
        <strain evidence="2 3">OC33-EN08</strain>
    </source>
</reference>
<feature type="transmembrane region" description="Helical" evidence="1">
    <location>
        <begin position="124"/>
        <end position="148"/>
    </location>
</feature>
<keyword evidence="1" id="KW-0812">Transmembrane</keyword>
<name>A0ABU8MPG4_9PSEU</name>
<dbReference type="Proteomes" id="UP001385809">
    <property type="component" value="Unassembled WGS sequence"/>
</dbReference>
<feature type="transmembrane region" description="Helical" evidence="1">
    <location>
        <begin position="79"/>
        <end position="112"/>
    </location>
</feature>
<feature type="transmembrane region" description="Helical" evidence="1">
    <location>
        <begin position="46"/>
        <end position="67"/>
    </location>
</feature>
<evidence type="ECO:0000313" key="2">
    <source>
        <dbReference type="EMBL" id="MEJ2869209.1"/>
    </source>
</evidence>
<evidence type="ECO:0000256" key="1">
    <source>
        <dbReference type="SAM" id="Phobius"/>
    </source>
</evidence>
<feature type="transmembrane region" description="Helical" evidence="1">
    <location>
        <begin position="12"/>
        <end position="34"/>
    </location>
</feature>
<keyword evidence="1" id="KW-0472">Membrane</keyword>
<accession>A0ABU8MPG4</accession>
<organism evidence="2 3">
    <name type="scientific">Actinomycetospora aurantiaca</name>
    <dbReference type="NCBI Taxonomy" id="3129233"/>
    <lineage>
        <taxon>Bacteria</taxon>
        <taxon>Bacillati</taxon>
        <taxon>Actinomycetota</taxon>
        <taxon>Actinomycetes</taxon>
        <taxon>Pseudonocardiales</taxon>
        <taxon>Pseudonocardiaceae</taxon>
        <taxon>Actinomycetospora</taxon>
    </lineage>
</organism>
<dbReference type="EMBL" id="JBBEGN010000007">
    <property type="protein sequence ID" value="MEJ2869209.1"/>
    <property type="molecule type" value="Genomic_DNA"/>
</dbReference>
<evidence type="ECO:0008006" key="4">
    <source>
        <dbReference type="Google" id="ProtNLM"/>
    </source>
</evidence>